<comment type="caution">
    <text evidence="2">The sequence shown here is derived from an EMBL/GenBank/DDBJ whole genome shotgun (WGS) entry which is preliminary data.</text>
</comment>
<name>A0AAU9W473_9CNID</name>
<protein>
    <submittedName>
        <fullName evidence="2">Uncharacterized protein</fullName>
    </submittedName>
</protein>
<dbReference type="EMBL" id="CALNXJ010000007">
    <property type="protein sequence ID" value="CAH3044550.1"/>
    <property type="molecule type" value="Genomic_DNA"/>
</dbReference>
<keyword evidence="3" id="KW-1185">Reference proteome</keyword>
<feature type="non-terminal residue" evidence="2">
    <location>
        <position position="1"/>
    </location>
</feature>
<gene>
    <name evidence="2" type="ORF">PMEA_00031248</name>
</gene>
<feature type="region of interest" description="Disordered" evidence="1">
    <location>
        <begin position="70"/>
        <end position="91"/>
    </location>
</feature>
<dbReference type="Proteomes" id="UP001159428">
    <property type="component" value="Unassembled WGS sequence"/>
</dbReference>
<proteinExistence type="predicted"/>
<organism evidence="2 3">
    <name type="scientific">Pocillopora meandrina</name>
    <dbReference type="NCBI Taxonomy" id="46732"/>
    <lineage>
        <taxon>Eukaryota</taxon>
        <taxon>Metazoa</taxon>
        <taxon>Cnidaria</taxon>
        <taxon>Anthozoa</taxon>
        <taxon>Hexacorallia</taxon>
        <taxon>Scleractinia</taxon>
        <taxon>Astrocoeniina</taxon>
        <taxon>Pocilloporidae</taxon>
        <taxon>Pocillopora</taxon>
    </lineage>
</organism>
<feature type="non-terminal residue" evidence="2">
    <location>
        <position position="123"/>
    </location>
</feature>
<sequence length="123" mass="14037">INGPWKDDHDLHKALQLSLQECSLNQRYATFEKSYYCFTITEIEMVGACKRSRSIVRQIEGDLALKSTSSVSQQVDSTPVQSPDAKRHKGKRKVEEFGFMHRAICFESKEGTVATECKVDFME</sequence>
<feature type="compositionally biased region" description="Low complexity" evidence="1">
    <location>
        <begin position="70"/>
        <end position="83"/>
    </location>
</feature>
<evidence type="ECO:0000313" key="3">
    <source>
        <dbReference type="Proteomes" id="UP001159428"/>
    </source>
</evidence>
<dbReference type="AlphaFoldDB" id="A0AAU9W473"/>
<reference evidence="2 3" key="1">
    <citation type="submission" date="2022-05" db="EMBL/GenBank/DDBJ databases">
        <authorList>
            <consortium name="Genoscope - CEA"/>
            <person name="William W."/>
        </authorList>
    </citation>
    <scope>NUCLEOTIDE SEQUENCE [LARGE SCALE GENOMIC DNA]</scope>
</reference>
<accession>A0AAU9W473</accession>
<evidence type="ECO:0000313" key="2">
    <source>
        <dbReference type="EMBL" id="CAH3044550.1"/>
    </source>
</evidence>
<evidence type="ECO:0000256" key="1">
    <source>
        <dbReference type="SAM" id="MobiDB-lite"/>
    </source>
</evidence>